<feature type="region of interest" description="Disordered" evidence="3">
    <location>
        <begin position="227"/>
        <end position="274"/>
    </location>
</feature>
<dbReference type="GO" id="GO:0005667">
    <property type="term" value="C:transcription regulator complex"/>
    <property type="evidence" value="ECO:0007669"/>
    <property type="project" value="TreeGrafter"/>
</dbReference>
<feature type="region of interest" description="Disordered" evidence="3">
    <location>
        <begin position="310"/>
        <end position="329"/>
    </location>
</feature>
<evidence type="ECO:0000256" key="2">
    <source>
        <dbReference type="ARBA" id="ARBA00019694"/>
    </source>
</evidence>
<dbReference type="PANTHER" id="PTHR12433:SF11">
    <property type="entry name" value="MEDIATOR OF RNA POLYMERASE II TRANSCRIPTION SUBUNIT 25"/>
    <property type="match status" value="1"/>
</dbReference>
<name>A0A1D1XTW3_9ARAE</name>
<protein>
    <recommendedName>
        <fullName evidence="2">Mediator of RNA polymerase II transcription subunit 25</fullName>
    </recommendedName>
</protein>
<reference evidence="5" key="1">
    <citation type="submission" date="2015-07" db="EMBL/GenBank/DDBJ databases">
        <title>Transcriptome Assembly of Anthurium amnicola.</title>
        <authorList>
            <person name="Suzuki J."/>
        </authorList>
    </citation>
    <scope>NUCLEOTIDE SEQUENCE</scope>
</reference>
<gene>
    <name evidence="5" type="primary">MED25</name>
    <name evidence="5" type="ORF">g.27209</name>
</gene>
<evidence type="ECO:0000259" key="4">
    <source>
        <dbReference type="Pfam" id="PF11265"/>
    </source>
</evidence>
<dbReference type="AlphaFoldDB" id="A0A1D1XTW3"/>
<dbReference type="InterPro" id="IPR021419">
    <property type="entry name" value="Mediator_Med25_VWA"/>
</dbReference>
<feature type="compositionally biased region" description="Low complexity" evidence="3">
    <location>
        <begin position="316"/>
        <end position="329"/>
    </location>
</feature>
<proteinExistence type="inferred from homology"/>
<dbReference type="PANTHER" id="PTHR12433">
    <property type="entry name" value="MEDIATOR OF RNA POLYMERASE II TRANSCRIPTION SUBUNIT 25"/>
    <property type="match status" value="1"/>
</dbReference>
<organism evidence="5">
    <name type="scientific">Anthurium amnicola</name>
    <dbReference type="NCBI Taxonomy" id="1678845"/>
    <lineage>
        <taxon>Eukaryota</taxon>
        <taxon>Viridiplantae</taxon>
        <taxon>Streptophyta</taxon>
        <taxon>Embryophyta</taxon>
        <taxon>Tracheophyta</taxon>
        <taxon>Spermatophyta</taxon>
        <taxon>Magnoliopsida</taxon>
        <taxon>Liliopsida</taxon>
        <taxon>Araceae</taxon>
        <taxon>Pothoideae</taxon>
        <taxon>Potheae</taxon>
        <taxon>Anthurium</taxon>
    </lineage>
</organism>
<comment type="similarity">
    <text evidence="1">Belongs to the Mediator complex subunit 25 family.</text>
</comment>
<dbReference type="GO" id="GO:0016592">
    <property type="term" value="C:mediator complex"/>
    <property type="evidence" value="ECO:0007669"/>
    <property type="project" value="TreeGrafter"/>
</dbReference>
<feature type="domain" description="Mediator of RNA polymerase II transcription subunit 25 von Willebrand factor type A" evidence="4">
    <location>
        <begin position="5"/>
        <end position="226"/>
    </location>
</feature>
<evidence type="ECO:0000256" key="1">
    <source>
        <dbReference type="ARBA" id="ARBA00009102"/>
    </source>
</evidence>
<accession>A0A1D1XTW3</accession>
<dbReference type="GO" id="GO:0045944">
    <property type="term" value="P:positive regulation of transcription by RNA polymerase II"/>
    <property type="evidence" value="ECO:0007669"/>
    <property type="project" value="TreeGrafter"/>
</dbReference>
<feature type="compositionally biased region" description="Polar residues" evidence="3">
    <location>
        <begin position="250"/>
        <end position="268"/>
    </location>
</feature>
<sequence>MLQKINLVIVVLDGSYLLEEHFDTIFEAYLEPILKHMKQQQIIIEKEDKEKREIEKNKITPKLKCGLIVFGNYEPFSRSPFTAYYFDENLLQFEKLITGIEFEDGGMRENAVAEGLVAALEMFDTYQSQIKPETSEATEIIKHCLLISNSHPCPDLVHRNLDEKYDQFSMKQIVEEMKNQKIHFSLITPERDFTELEELVTEVNQDVEVHNATDVINSSHVVKLAGFKPPFTHPKEVSTSAQKRKREDSTSSTGTNDQQILSAQNSGNEAKKVKLEQTQELVKDQPNVPNGQLPGQQSQPLQTLPLIKKEQTATTQNSSGQQSSNQLPVINTTTPAQTTSAQTTPKLQTPAVSTAATSNTNPMPPQVIQISQNVLAQAQQPIKITNNQATSNNVTTVQMRSPAPTGTMPRPQRPAFTSQQAMSGSLLARPQQQNMTGIKYPPLHSNFHSQLAAMAPEKRSQFLANIQAQAQAQQPLQLRNAINAQQISNQLLRQNNLLQHELQQNLANVLVRNQQLNLGLPLQNGTQINIGQQQIGNFVTSAPISEAVSNGFVTSGALNIAATAQQLGAFNASTTSTTNSASVVGYTTAPGTINAQFVGNTNATNSAQLPVSTMMNSISTADMNNVVTGPTVNVTTGVIGQIATPINGGGVRPIIPQKKINALWSGHIAWSANTNQGQKRELTCQVSAFPVPTKKTAPLSQMDYMIQYWPDKMEISGINYFKDAINNAGQNPKIVSFLPNPTNPTIQENNSTFGVLMRILDGKKMAAFVRFPNAPNPNGGIVLFTNSGNSGLANAPKLLGLLFLDTPLPISAPVLSQGQQIRPPQTNAQQQAHTLQLLQLQHQLLRTQQQQQQPAMQATATGLQQNTLQQQKLALQQQTQLQQQQQMAGLNMQHILQQRQQQRQVINPNILQNQQQLFRHQQMQQLLQAARNANPGITDQQLMALLLQRQQSQQQPTQ</sequence>
<evidence type="ECO:0000256" key="3">
    <source>
        <dbReference type="SAM" id="MobiDB-lite"/>
    </source>
</evidence>
<dbReference type="Pfam" id="PF11265">
    <property type="entry name" value="Med25_VWA"/>
    <property type="match status" value="1"/>
</dbReference>
<evidence type="ECO:0000313" key="5">
    <source>
        <dbReference type="EMBL" id="JAT45815.1"/>
    </source>
</evidence>
<dbReference type="EMBL" id="GDJX01022121">
    <property type="protein sequence ID" value="JAT45815.1"/>
    <property type="molecule type" value="Transcribed_RNA"/>
</dbReference>